<evidence type="ECO:0000256" key="1">
    <source>
        <dbReference type="SAM" id="MobiDB-lite"/>
    </source>
</evidence>
<dbReference type="OrthoDB" id="3531591at2759"/>
<feature type="compositionally biased region" description="Polar residues" evidence="1">
    <location>
        <begin position="137"/>
        <end position="163"/>
    </location>
</feature>
<dbReference type="EMBL" id="CAJVRC010000870">
    <property type="protein sequence ID" value="CAG8901404.1"/>
    <property type="molecule type" value="Genomic_DNA"/>
</dbReference>
<proteinExistence type="predicted"/>
<dbReference type="Proteomes" id="UP001154252">
    <property type="component" value="Unassembled WGS sequence"/>
</dbReference>
<dbReference type="AlphaFoldDB" id="A0A9W4P650"/>
<sequence length="546" mass="60529">MDDTVSGLAAQKIRELFAICGVESSEELLRSLTAHAVEHLREAQLRTERGSGSEPNSQLKEKTIETPLTPPHDKRGSERLLKQAVTEGRTTYNDMAGIGERKRKKRNNGHGLKLMDQHPGASASCESGISSGKAPPNNLSPQTCQTVDDANPQSLPTPRDSSLPSYMNSAYEMKVITTIIMECVKSNSAIAKYGQHTSTAMVTTKLEKTQDYVNELSKYSYDQAIKTIRRDTALNAGRAIQTNYNETIFWPIILKCAALIDPATLPPAKGPIDGFSMAEKAATRRFMEDIGHSLGPENQRQYRTFWKNIYEMREAGAHKILLYRSKEFDSFCRSYSKTAEISLVNKVLEWEKQYHPHIEQLETQILSLSTGDLKRCAAESVCADNLGIRHGDELVYEGGTDKSAFVTLLPKDNGSLFVSSIVPICEGDFLGIFAGTIRFSEEFSETHGISGPTRRLWLDYSQVTGVLNQMHVSEPGGNANVCLLWEAFCGNVETQSCISWQVSVKATKQIMPFDPIIRAAAQQEQFDLHMSPDNAQKGFLGNCINS</sequence>
<reference evidence="2" key="1">
    <citation type="submission" date="2021-07" db="EMBL/GenBank/DDBJ databases">
        <authorList>
            <person name="Branca A.L. A."/>
        </authorList>
    </citation>
    <scope>NUCLEOTIDE SEQUENCE</scope>
</reference>
<feature type="region of interest" description="Disordered" evidence="1">
    <location>
        <begin position="101"/>
        <end position="163"/>
    </location>
</feature>
<organism evidence="2 3">
    <name type="scientific">Penicillium egyptiacum</name>
    <dbReference type="NCBI Taxonomy" id="1303716"/>
    <lineage>
        <taxon>Eukaryota</taxon>
        <taxon>Fungi</taxon>
        <taxon>Dikarya</taxon>
        <taxon>Ascomycota</taxon>
        <taxon>Pezizomycotina</taxon>
        <taxon>Eurotiomycetes</taxon>
        <taxon>Eurotiomycetidae</taxon>
        <taxon>Eurotiales</taxon>
        <taxon>Aspergillaceae</taxon>
        <taxon>Penicillium</taxon>
    </lineage>
</organism>
<feature type="region of interest" description="Disordered" evidence="1">
    <location>
        <begin position="43"/>
        <end position="78"/>
    </location>
</feature>
<name>A0A9W4P650_9EURO</name>
<accession>A0A9W4P650</accession>
<evidence type="ECO:0000313" key="3">
    <source>
        <dbReference type="Proteomes" id="UP001154252"/>
    </source>
</evidence>
<comment type="caution">
    <text evidence="2">The sequence shown here is derived from an EMBL/GenBank/DDBJ whole genome shotgun (WGS) entry which is preliminary data.</text>
</comment>
<gene>
    <name evidence="2" type="ORF">PEGY_LOCUS6463</name>
</gene>
<keyword evidence="3" id="KW-1185">Reference proteome</keyword>
<evidence type="ECO:0000313" key="2">
    <source>
        <dbReference type="EMBL" id="CAG8901404.1"/>
    </source>
</evidence>
<protein>
    <submittedName>
        <fullName evidence="2">Uncharacterized protein</fullName>
    </submittedName>
</protein>